<dbReference type="EMBL" id="VSSQ01065866">
    <property type="protein sequence ID" value="MPN18515.1"/>
    <property type="molecule type" value="Genomic_DNA"/>
</dbReference>
<comment type="caution">
    <text evidence="1">The sequence shown here is derived from an EMBL/GenBank/DDBJ whole genome shotgun (WGS) entry which is preliminary data.</text>
</comment>
<sequence length="67" mass="7506">MSILQSLDGFCFELYSLFSVKLGLLTAKLEGLTMSKVKVRHCGSDTRAEERSESGDACNVDWSFHIF</sequence>
<proteinExistence type="predicted"/>
<accession>A0A645FVM8</accession>
<organism evidence="1">
    <name type="scientific">bioreactor metagenome</name>
    <dbReference type="NCBI Taxonomy" id="1076179"/>
    <lineage>
        <taxon>unclassified sequences</taxon>
        <taxon>metagenomes</taxon>
        <taxon>ecological metagenomes</taxon>
    </lineage>
</organism>
<evidence type="ECO:0000313" key="1">
    <source>
        <dbReference type="EMBL" id="MPN18515.1"/>
    </source>
</evidence>
<gene>
    <name evidence="1" type="ORF">SDC9_165875</name>
</gene>
<name>A0A645FVM8_9ZZZZ</name>
<reference evidence="1" key="1">
    <citation type="submission" date="2019-08" db="EMBL/GenBank/DDBJ databases">
        <authorList>
            <person name="Kucharzyk K."/>
            <person name="Murdoch R.W."/>
            <person name="Higgins S."/>
            <person name="Loffler F."/>
        </authorList>
    </citation>
    <scope>NUCLEOTIDE SEQUENCE</scope>
</reference>
<protein>
    <submittedName>
        <fullName evidence="1">Uncharacterized protein</fullName>
    </submittedName>
</protein>
<dbReference type="AlphaFoldDB" id="A0A645FVM8"/>